<evidence type="ECO:0000313" key="1">
    <source>
        <dbReference type="EMBL" id="TGE18994.1"/>
    </source>
</evidence>
<name>A0A4Z0PRE6_9BACT</name>
<protein>
    <submittedName>
        <fullName evidence="1">Uncharacterized protein</fullName>
    </submittedName>
</protein>
<accession>A0A4Z0PRE6</accession>
<dbReference type="AlphaFoldDB" id="A0A4Z0PRE6"/>
<reference evidence="1 2" key="1">
    <citation type="submission" date="2019-04" db="EMBL/GenBank/DDBJ databases">
        <authorList>
            <person name="Feng G."/>
            <person name="Zhang J."/>
            <person name="Zhu H."/>
        </authorList>
    </citation>
    <scope>NUCLEOTIDE SEQUENCE [LARGE SCALE GENOMIC DNA]</scope>
    <source>
        <strain evidence="1 2">JCM 17223</strain>
    </source>
</reference>
<organism evidence="1 2">
    <name type="scientific">Hymenobacter elongatus</name>
    <dbReference type="NCBI Taxonomy" id="877208"/>
    <lineage>
        <taxon>Bacteria</taxon>
        <taxon>Pseudomonadati</taxon>
        <taxon>Bacteroidota</taxon>
        <taxon>Cytophagia</taxon>
        <taxon>Cytophagales</taxon>
        <taxon>Hymenobacteraceae</taxon>
        <taxon>Hymenobacter</taxon>
    </lineage>
</organism>
<sequence length="388" mass="44287">MNNLIFGVSSLAGVVLDTYNEKKYVRRMFSLPAQERKIAKHNILDKISLLSSQLEKLGRMKKEDVHHIAIDLPPIFRILLMDSPSMLSFLNKYELHVFFEIPISKRLLNIDSGYMVEFVELSGNVETISVKDFTEFKIGRIDERDFTIAELVLSLAYSGVIHINPEKDIHRVIYEKVIVNNPELCMGILKNISNILLNGMKPIHESFKEVADAYSIGKYRPQYIEEKRKVLFNESMMQTPIITEITSDLVIFFNIDFQDVDIKKGYIMSIGKISTNESAVYIYQNKKTLIISLFNGKSNHVSCVDISLGRFVFCFHFKQNSSLDIYRNTLLVSSKKVSLQMVLRGKIVIGANLKGGDNGRFLLSDCMVMNSANLLLIKEFMALLSNNN</sequence>
<keyword evidence="2" id="KW-1185">Reference proteome</keyword>
<evidence type="ECO:0000313" key="2">
    <source>
        <dbReference type="Proteomes" id="UP000297739"/>
    </source>
</evidence>
<gene>
    <name evidence="1" type="ORF">E5J99_04415</name>
</gene>
<dbReference type="Proteomes" id="UP000297739">
    <property type="component" value="Unassembled WGS sequence"/>
</dbReference>
<dbReference type="EMBL" id="SRLD01000005">
    <property type="protein sequence ID" value="TGE18994.1"/>
    <property type="molecule type" value="Genomic_DNA"/>
</dbReference>
<proteinExistence type="predicted"/>
<comment type="caution">
    <text evidence="1">The sequence shown here is derived from an EMBL/GenBank/DDBJ whole genome shotgun (WGS) entry which is preliminary data.</text>
</comment>
<dbReference type="RefSeq" id="WP_135496506.1">
    <property type="nucleotide sequence ID" value="NZ_SRLD01000005.1"/>
</dbReference>